<dbReference type="PANTHER" id="PTHR43969">
    <property type="entry name" value="GLUTATHIONE S TRANSFERASE D10, ISOFORM A-RELATED"/>
    <property type="match status" value="1"/>
</dbReference>
<dbReference type="PANTHER" id="PTHR43969:SF9">
    <property type="entry name" value="GLUTATHIONE S TRANSFERASE D10, ISOFORM A-RELATED"/>
    <property type="match status" value="1"/>
</dbReference>
<dbReference type="InterPro" id="IPR040079">
    <property type="entry name" value="Glutathione_S-Trfase"/>
</dbReference>
<dbReference type="FunFam" id="3.40.30.10:FF:000034">
    <property type="entry name" value="glutathione S-transferase 1"/>
    <property type="match status" value="1"/>
</dbReference>
<dbReference type="Gene3D" id="1.20.1050.10">
    <property type="match status" value="1"/>
</dbReference>
<evidence type="ECO:0000256" key="1">
    <source>
        <dbReference type="ARBA" id="ARBA00011738"/>
    </source>
</evidence>
<dbReference type="SFLD" id="SFLDS00019">
    <property type="entry name" value="Glutathione_Transferase_(cytos"/>
    <property type="match status" value="1"/>
</dbReference>
<organism evidence="4 5">
    <name type="scientific">Amblyomma americanum</name>
    <name type="common">Lone star tick</name>
    <dbReference type="NCBI Taxonomy" id="6943"/>
    <lineage>
        <taxon>Eukaryota</taxon>
        <taxon>Metazoa</taxon>
        <taxon>Ecdysozoa</taxon>
        <taxon>Arthropoda</taxon>
        <taxon>Chelicerata</taxon>
        <taxon>Arachnida</taxon>
        <taxon>Acari</taxon>
        <taxon>Parasitiformes</taxon>
        <taxon>Ixodida</taxon>
        <taxon>Ixodoidea</taxon>
        <taxon>Ixodidae</taxon>
        <taxon>Amblyomminae</taxon>
        <taxon>Amblyomma</taxon>
    </lineage>
</organism>
<proteinExistence type="predicted"/>
<dbReference type="InterPro" id="IPR036249">
    <property type="entry name" value="Thioredoxin-like_sf"/>
</dbReference>
<dbReference type="PROSITE" id="PS50404">
    <property type="entry name" value="GST_NTER"/>
    <property type="match status" value="1"/>
</dbReference>
<dbReference type="SUPFAM" id="SSF52833">
    <property type="entry name" value="Thioredoxin-like"/>
    <property type="match status" value="1"/>
</dbReference>
<dbReference type="EMBL" id="JARKHS020022878">
    <property type="protein sequence ID" value="KAK8769237.1"/>
    <property type="molecule type" value="Genomic_DNA"/>
</dbReference>
<name>A0AAQ4E3G4_AMBAM</name>
<dbReference type="PROSITE" id="PS50405">
    <property type="entry name" value="GST_CTER"/>
    <property type="match status" value="1"/>
</dbReference>
<dbReference type="AlphaFoldDB" id="A0AAQ4E3G4"/>
<protein>
    <recommendedName>
        <fullName evidence="6">Glutathione s-transferase</fullName>
    </recommendedName>
</protein>
<comment type="caution">
    <text evidence="4">The sequence shown here is derived from an EMBL/GenBank/DDBJ whole genome shotgun (WGS) entry which is preliminary data.</text>
</comment>
<dbReference type="CDD" id="cd03045">
    <property type="entry name" value="GST_N_Delta_Epsilon"/>
    <property type="match status" value="1"/>
</dbReference>
<dbReference type="Proteomes" id="UP001321473">
    <property type="component" value="Unassembled WGS sequence"/>
</dbReference>
<evidence type="ECO:0000313" key="5">
    <source>
        <dbReference type="Proteomes" id="UP001321473"/>
    </source>
</evidence>
<sequence length="239" mass="26794">MCIQCPEPAQTAWRLSRPLRYLCHQMFCCCSSETTKRANSKVHPLNEGKLGAPKGFANNPFPMELYHMEASPPCRAVRMVARHLNLSLNLIPVNVMAGENMTPQYRKINPQSVLPTLVDDGFVVWESRAVQTYLVNRYVPHSPLYPEEARCRATVDRLLYFDMGTLFDACHKVLYPVIFGGPPPDSEQEKPLVQALELLGGFLGENKFVTGDDITLADISILASLTVTEASDLRQLWAN</sequence>
<evidence type="ECO:0000313" key="4">
    <source>
        <dbReference type="EMBL" id="KAK8769237.1"/>
    </source>
</evidence>
<dbReference type="InterPro" id="IPR010987">
    <property type="entry name" value="Glutathione-S-Trfase_C-like"/>
</dbReference>
<feature type="domain" description="GST N-terminal" evidence="2">
    <location>
        <begin position="61"/>
        <end position="142"/>
    </location>
</feature>
<dbReference type="InterPro" id="IPR036282">
    <property type="entry name" value="Glutathione-S-Trfase_C_sf"/>
</dbReference>
<keyword evidence="5" id="KW-1185">Reference proteome</keyword>
<dbReference type="SFLD" id="SFLDG00358">
    <property type="entry name" value="Main_(cytGST)"/>
    <property type="match status" value="1"/>
</dbReference>
<dbReference type="InterPro" id="IPR004045">
    <property type="entry name" value="Glutathione_S-Trfase_N"/>
</dbReference>
<dbReference type="CDD" id="cd03177">
    <property type="entry name" value="GST_C_Delta_Epsilon"/>
    <property type="match status" value="1"/>
</dbReference>
<evidence type="ECO:0000259" key="3">
    <source>
        <dbReference type="PROSITE" id="PS50405"/>
    </source>
</evidence>
<comment type="subunit">
    <text evidence="1">Homodimer.</text>
</comment>
<evidence type="ECO:0000259" key="2">
    <source>
        <dbReference type="PROSITE" id="PS50404"/>
    </source>
</evidence>
<feature type="domain" description="GST C-terminal" evidence="3">
    <location>
        <begin position="148"/>
        <end position="239"/>
    </location>
</feature>
<dbReference type="Gene3D" id="3.40.30.10">
    <property type="entry name" value="Glutaredoxin"/>
    <property type="match status" value="1"/>
</dbReference>
<dbReference type="GO" id="GO:0006749">
    <property type="term" value="P:glutathione metabolic process"/>
    <property type="evidence" value="ECO:0007669"/>
    <property type="project" value="TreeGrafter"/>
</dbReference>
<accession>A0AAQ4E3G4</accession>
<gene>
    <name evidence="4" type="ORF">V5799_014298</name>
</gene>
<dbReference type="GO" id="GO:0004364">
    <property type="term" value="F:glutathione transferase activity"/>
    <property type="evidence" value="ECO:0007669"/>
    <property type="project" value="TreeGrafter"/>
</dbReference>
<reference evidence="4 5" key="1">
    <citation type="journal article" date="2023" name="Arcadia Sci">
        <title>De novo assembly of a long-read Amblyomma americanum tick genome.</title>
        <authorList>
            <person name="Chou S."/>
            <person name="Poskanzer K.E."/>
            <person name="Rollins M."/>
            <person name="Thuy-Boun P.S."/>
        </authorList>
    </citation>
    <scope>NUCLEOTIDE SEQUENCE [LARGE SCALE GENOMIC DNA]</scope>
    <source>
        <strain evidence="4">F_SG_1</strain>
        <tissue evidence="4">Salivary glands</tissue>
    </source>
</reference>
<evidence type="ECO:0008006" key="6">
    <source>
        <dbReference type="Google" id="ProtNLM"/>
    </source>
</evidence>
<dbReference type="SUPFAM" id="SSF47616">
    <property type="entry name" value="GST C-terminal domain-like"/>
    <property type="match status" value="1"/>
</dbReference>
<dbReference type="Pfam" id="PF13417">
    <property type="entry name" value="GST_N_3"/>
    <property type="match status" value="1"/>
</dbReference>